<evidence type="ECO:0000313" key="2">
    <source>
        <dbReference type="Proteomes" id="UP000789920"/>
    </source>
</evidence>
<name>A0ACA9PZP4_9GLOM</name>
<gene>
    <name evidence="1" type="ORF">RPERSI_LOCUS12088</name>
</gene>
<evidence type="ECO:0000313" key="1">
    <source>
        <dbReference type="EMBL" id="CAG8730287.1"/>
    </source>
</evidence>
<keyword evidence="2" id="KW-1185">Reference proteome</keyword>
<dbReference type="Proteomes" id="UP000789920">
    <property type="component" value="Unassembled WGS sequence"/>
</dbReference>
<sequence length="42" mass="4842">IPVKLTLMSQRYENQDPNPYFELVNKGTVGFNAKDENSQMPK</sequence>
<dbReference type="EMBL" id="CAJVQC010025530">
    <property type="protein sequence ID" value="CAG8730287.1"/>
    <property type="molecule type" value="Genomic_DNA"/>
</dbReference>
<feature type="non-terminal residue" evidence="1">
    <location>
        <position position="1"/>
    </location>
</feature>
<proteinExistence type="predicted"/>
<reference evidence="1" key="1">
    <citation type="submission" date="2021-06" db="EMBL/GenBank/DDBJ databases">
        <authorList>
            <person name="Kallberg Y."/>
            <person name="Tangrot J."/>
            <person name="Rosling A."/>
        </authorList>
    </citation>
    <scope>NUCLEOTIDE SEQUENCE</scope>
    <source>
        <strain evidence="1">MA461A</strain>
    </source>
</reference>
<comment type="caution">
    <text evidence="1">The sequence shown here is derived from an EMBL/GenBank/DDBJ whole genome shotgun (WGS) entry which is preliminary data.</text>
</comment>
<protein>
    <submittedName>
        <fullName evidence="1">27828_t:CDS:1</fullName>
    </submittedName>
</protein>
<organism evidence="1 2">
    <name type="scientific">Racocetra persica</name>
    <dbReference type="NCBI Taxonomy" id="160502"/>
    <lineage>
        <taxon>Eukaryota</taxon>
        <taxon>Fungi</taxon>
        <taxon>Fungi incertae sedis</taxon>
        <taxon>Mucoromycota</taxon>
        <taxon>Glomeromycotina</taxon>
        <taxon>Glomeromycetes</taxon>
        <taxon>Diversisporales</taxon>
        <taxon>Gigasporaceae</taxon>
        <taxon>Racocetra</taxon>
    </lineage>
</organism>
<accession>A0ACA9PZP4</accession>